<protein>
    <submittedName>
        <fullName evidence="2">Uncharacterized protein</fullName>
    </submittedName>
</protein>
<name>A0A059A3B2_EUCGR</name>
<gene>
    <name evidence="2" type="ORF">EUGRSUZ_K01951</name>
</gene>
<accession>A0A059A3B2</accession>
<feature type="region of interest" description="Disordered" evidence="1">
    <location>
        <begin position="1"/>
        <end position="43"/>
    </location>
</feature>
<proteinExistence type="predicted"/>
<organism evidence="2">
    <name type="scientific">Eucalyptus grandis</name>
    <name type="common">Flooded gum</name>
    <dbReference type="NCBI Taxonomy" id="71139"/>
    <lineage>
        <taxon>Eukaryota</taxon>
        <taxon>Viridiplantae</taxon>
        <taxon>Streptophyta</taxon>
        <taxon>Embryophyta</taxon>
        <taxon>Tracheophyta</taxon>
        <taxon>Spermatophyta</taxon>
        <taxon>Magnoliopsida</taxon>
        <taxon>eudicotyledons</taxon>
        <taxon>Gunneridae</taxon>
        <taxon>Pentapetalae</taxon>
        <taxon>rosids</taxon>
        <taxon>malvids</taxon>
        <taxon>Myrtales</taxon>
        <taxon>Myrtaceae</taxon>
        <taxon>Myrtoideae</taxon>
        <taxon>Eucalypteae</taxon>
        <taxon>Eucalyptus</taxon>
    </lineage>
</organism>
<dbReference type="EMBL" id="KK198763">
    <property type="protein sequence ID" value="KCW48229.1"/>
    <property type="molecule type" value="Genomic_DNA"/>
</dbReference>
<reference evidence="2" key="1">
    <citation type="submission" date="2013-07" db="EMBL/GenBank/DDBJ databases">
        <title>The genome of Eucalyptus grandis.</title>
        <authorList>
            <person name="Schmutz J."/>
            <person name="Hayes R."/>
            <person name="Myburg A."/>
            <person name="Tuskan G."/>
            <person name="Grattapaglia D."/>
            <person name="Rokhsar D.S."/>
        </authorList>
    </citation>
    <scope>NUCLEOTIDE SEQUENCE</scope>
    <source>
        <tissue evidence="2">Leaf extractions</tissue>
    </source>
</reference>
<dbReference type="Gramene" id="KCW48229">
    <property type="protein sequence ID" value="KCW48229"/>
    <property type="gene ID" value="EUGRSUZ_K01951"/>
</dbReference>
<evidence type="ECO:0000313" key="2">
    <source>
        <dbReference type="EMBL" id="KCW48229.1"/>
    </source>
</evidence>
<dbReference type="InParanoid" id="A0A059A3B2"/>
<evidence type="ECO:0000256" key="1">
    <source>
        <dbReference type="SAM" id="MobiDB-lite"/>
    </source>
</evidence>
<dbReference type="AlphaFoldDB" id="A0A059A3B2"/>
<sequence>MERRGSGCGRRGKGLRARAVAKAALGQRRRSGRHSETGGRRREWSRGFVTFRRGISGQRRVDLEQRRWDGTARESDWDRLPLGVVRSE</sequence>
<feature type="compositionally biased region" description="Basic and acidic residues" evidence="1">
    <location>
        <begin position="33"/>
        <end position="43"/>
    </location>
</feature>